<feature type="region of interest" description="Disordered" evidence="1">
    <location>
        <begin position="1"/>
        <end position="25"/>
    </location>
</feature>
<organism evidence="3 4">
    <name type="scientific">Decorospora gaudefroyi</name>
    <dbReference type="NCBI Taxonomy" id="184978"/>
    <lineage>
        <taxon>Eukaryota</taxon>
        <taxon>Fungi</taxon>
        <taxon>Dikarya</taxon>
        <taxon>Ascomycota</taxon>
        <taxon>Pezizomycotina</taxon>
        <taxon>Dothideomycetes</taxon>
        <taxon>Pleosporomycetidae</taxon>
        <taxon>Pleosporales</taxon>
        <taxon>Pleosporineae</taxon>
        <taxon>Pleosporaceae</taxon>
        <taxon>Decorospora</taxon>
    </lineage>
</organism>
<name>A0A6A5KKJ1_9PLEO</name>
<dbReference type="EMBL" id="ML975276">
    <property type="protein sequence ID" value="KAF1836222.1"/>
    <property type="molecule type" value="Genomic_DNA"/>
</dbReference>
<evidence type="ECO:0000313" key="4">
    <source>
        <dbReference type="Proteomes" id="UP000800040"/>
    </source>
</evidence>
<evidence type="ECO:0000256" key="1">
    <source>
        <dbReference type="SAM" id="MobiDB-lite"/>
    </source>
</evidence>
<keyword evidence="2" id="KW-0472">Membrane</keyword>
<accession>A0A6A5KKJ1</accession>
<feature type="compositionally biased region" description="Low complexity" evidence="1">
    <location>
        <begin position="9"/>
        <end position="21"/>
    </location>
</feature>
<keyword evidence="2" id="KW-1133">Transmembrane helix</keyword>
<sequence length="352" mass="39808">MPPKSQQRAVKAAASSAKKVSSPPPPFTAAPAELNGLLSTFDPDCVYVTHVDVHPAWFKRRIFFVPVLLNAVIVLLLAWRAYTIFPHYWAILLSIMGNPNDTTIYYAGTSWGLLVWKVVKRMAMFMLDFVLFRIVGPWPWSFFAEQPGNPISWRRNTGFRDEEIYVRVSRGWGAKDLLGEAEGASGKAGQESPFFKTRVLPAVDKTRLRQKTGYLLMDGDFDLDFSAMVSATQFVDRKHATLDQLRKSVFVYVGDAESDAGYWAVWDCAKLDEGSETEARDKVIKFKDKLTAMGKESLFFKWVELIQYESNAPGGFTHERQVETAGKVKKLFEDQGVDFEEFSRELDGMPAI</sequence>
<evidence type="ECO:0000256" key="2">
    <source>
        <dbReference type="SAM" id="Phobius"/>
    </source>
</evidence>
<reference evidence="3" key="1">
    <citation type="submission" date="2020-01" db="EMBL/GenBank/DDBJ databases">
        <authorList>
            <consortium name="DOE Joint Genome Institute"/>
            <person name="Haridas S."/>
            <person name="Albert R."/>
            <person name="Binder M."/>
            <person name="Bloem J."/>
            <person name="Labutti K."/>
            <person name="Salamov A."/>
            <person name="Andreopoulos B."/>
            <person name="Baker S.E."/>
            <person name="Barry K."/>
            <person name="Bills G."/>
            <person name="Bluhm B.H."/>
            <person name="Cannon C."/>
            <person name="Castanera R."/>
            <person name="Culley D.E."/>
            <person name="Daum C."/>
            <person name="Ezra D."/>
            <person name="Gonzalez J.B."/>
            <person name="Henrissat B."/>
            <person name="Kuo A."/>
            <person name="Liang C."/>
            <person name="Lipzen A."/>
            <person name="Lutzoni F."/>
            <person name="Magnuson J."/>
            <person name="Mondo S."/>
            <person name="Nolan M."/>
            <person name="Ohm R."/>
            <person name="Pangilinan J."/>
            <person name="Park H.-J."/>
            <person name="Ramirez L."/>
            <person name="Alfaro M."/>
            <person name="Sun H."/>
            <person name="Tritt A."/>
            <person name="Yoshinaga Y."/>
            <person name="Zwiers L.-H."/>
            <person name="Turgeon B.G."/>
            <person name="Goodwin S.B."/>
            <person name="Spatafora J.W."/>
            <person name="Crous P.W."/>
            <person name="Grigoriev I.V."/>
        </authorList>
    </citation>
    <scope>NUCLEOTIDE SEQUENCE</scope>
    <source>
        <strain evidence="3">P77</strain>
    </source>
</reference>
<gene>
    <name evidence="3" type="ORF">BDW02DRAFT_249250</name>
</gene>
<feature type="transmembrane region" description="Helical" evidence="2">
    <location>
        <begin position="62"/>
        <end position="82"/>
    </location>
</feature>
<protein>
    <submittedName>
        <fullName evidence="3">Uncharacterized protein</fullName>
    </submittedName>
</protein>
<dbReference type="AlphaFoldDB" id="A0A6A5KKJ1"/>
<evidence type="ECO:0000313" key="3">
    <source>
        <dbReference type="EMBL" id="KAF1836222.1"/>
    </source>
</evidence>
<keyword evidence="4" id="KW-1185">Reference proteome</keyword>
<dbReference type="OrthoDB" id="5421757at2759"/>
<proteinExistence type="predicted"/>
<keyword evidence="2" id="KW-0812">Transmembrane</keyword>
<dbReference type="Proteomes" id="UP000800040">
    <property type="component" value="Unassembled WGS sequence"/>
</dbReference>